<dbReference type="Pfam" id="PF00380">
    <property type="entry name" value="Ribosomal_S9"/>
    <property type="match status" value="1"/>
</dbReference>
<dbReference type="HAMAP" id="MF_00532_B">
    <property type="entry name" value="Ribosomal_uS9_B"/>
    <property type="match status" value="1"/>
</dbReference>
<keyword evidence="3 5" id="KW-0687">Ribonucleoprotein</keyword>
<keyword evidence="2 5" id="KW-0689">Ribosomal protein</keyword>
<dbReference type="Gene3D" id="3.30.230.10">
    <property type="match status" value="1"/>
</dbReference>
<dbReference type="InterPro" id="IPR020574">
    <property type="entry name" value="Ribosomal_uS9_CS"/>
</dbReference>
<comment type="subcellular location">
    <subcellularLocation>
        <location evidence="5">Plastid</location>
        <location evidence="5">Chloroplast</location>
    </subcellularLocation>
</comment>
<evidence type="ECO:0000256" key="4">
    <source>
        <dbReference type="ARBA" id="ARBA00035152"/>
    </source>
</evidence>
<sequence length="142" mass="15805">MASQIQILGKGIGRRKEAVAQVQLLPGTGQFIINGLPATFYLQQNPRSILAVDAPLRQIQKDHPSNNNELENLDTIVKVKGGGLIGQADAIKLGVARALCQINEDYRKSLKDVGFLTQDSRIKERRKYGLKKARKASQYHKR</sequence>
<evidence type="ECO:0000256" key="2">
    <source>
        <dbReference type="ARBA" id="ARBA00022980"/>
    </source>
</evidence>
<dbReference type="InterPro" id="IPR020568">
    <property type="entry name" value="Ribosomal_Su5_D2-typ_SF"/>
</dbReference>
<dbReference type="PROSITE" id="PS00360">
    <property type="entry name" value="RIBOSOMAL_S9"/>
    <property type="match status" value="1"/>
</dbReference>
<geneLocation type="chloroplast" evidence="7"/>
<comment type="similarity">
    <text evidence="1 5 6">Belongs to the universal ribosomal protein uS9 family.</text>
</comment>
<evidence type="ECO:0000256" key="5">
    <source>
        <dbReference type="HAMAP-Rule" id="MF_00532"/>
    </source>
</evidence>
<dbReference type="GO" id="GO:0003723">
    <property type="term" value="F:RNA binding"/>
    <property type="evidence" value="ECO:0007669"/>
    <property type="project" value="TreeGrafter"/>
</dbReference>
<proteinExistence type="inferred from homology"/>
<dbReference type="GO" id="GO:0003735">
    <property type="term" value="F:structural constituent of ribosome"/>
    <property type="evidence" value="ECO:0007669"/>
    <property type="project" value="InterPro"/>
</dbReference>
<accession>F8SYE1</accession>
<evidence type="ECO:0000256" key="6">
    <source>
        <dbReference type="RuleBase" id="RU003815"/>
    </source>
</evidence>
<dbReference type="GeneID" id="10751796"/>
<protein>
    <recommendedName>
        <fullName evidence="4 5">Small ribosomal subunit protein uS9c</fullName>
    </recommendedName>
</protein>
<evidence type="ECO:0000256" key="3">
    <source>
        <dbReference type="ARBA" id="ARBA00023274"/>
    </source>
</evidence>
<dbReference type="InterPro" id="IPR014721">
    <property type="entry name" value="Ribsml_uS5_D2-typ_fold_subgr"/>
</dbReference>
<name>F8SYE1_9CHLO</name>
<dbReference type="NCBIfam" id="NF001099">
    <property type="entry name" value="PRK00132.1"/>
    <property type="match status" value="1"/>
</dbReference>
<dbReference type="AlphaFoldDB" id="F8SYE1"/>
<dbReference type="GO" id="GO:0009507">
    <property type="term" value="C:chloroplast"/>
    <property type="evidence" value="ECO:0007669"/>
    <property type="project" value="UniProtKB-SubCell"/>
</dbReference>
<gene>
    <name evidence="5 7" type="primary">rps9</name>
</gene>
<dbReference type="GO" id="GO:0006412">
    <property type="term" value="P:translation"/>
    <property type="evidence" value="ECO:0007669"/>
    <property type="project" value="UniProtKB-UniRule"/>
</dbReference>
<keyword evidence="7" id="KW-0934">Plastid</keyword>
<dbReference type="RefSeq" id="YP_004581352.1">
    <property type="nucleotide sequence ID" value="NC_015645.1"/>
</dbReference>
<evidence type="ECO:0000256" key="1">
    <source>
        <dbReference type="ARBA" id="ARBA00005251"/>
    </source>
</evidence>
<dbReference type="InterPro" id="IPR023035">
    <property type="entry name" value="Ribosomal_uS9_bac/plastid"/>
</dbReference>
<dbReference type="FunFam" id="3.30.230.10:FF:000001">
    <property type="entry name" value="30S ribosomal protein S9"/>
    <property type="match status" value="1"/>
</dbReference>
<organism evidence="7">
    <name type="scientific">Schizomeris leibleinii</name>
    <dbReference type="NCBI Taxonomy" id="104533"/>
    <lineage>
        <taxon>Eukaryota</taxon>
        <taxon>Viridiplantae</taxon>
        <taxon>Chlorophyta</taxon>
        <taxon>core chlorophytes</taxon>
        <taxon>Chlorophyceae</taxon>
        <taxon>OCC clade</taxon>
        <taxon>Chaetophorales</taxon>
        <taxon>Schizomeridaceae</taxon>
        <taxon>Schizomeris</taxon>
    </lineage>
</organism>
<dbReference type="GO" id="GO:0015935">
    <property type="term" value="C:small ribosomal subunit"/>
    <property type="evidence" value="ECO:0007669"/>
    <property type="project" value="UniProtKB-ARBA"/>
</dbReference>
<evidence type="ECO:0000313" key="7">
    <source>
        <dbReference type="EMBL" id="AEH05407.1"/>
    </source>
</evidence>
<dbReference type="PANTHER" id="PTHR21569:SF1">
    <property type="entry name" value="SMALL RIBOSOMAL SUBUNIT PROTEIN US9M"/>
    <property type="match status" value="1"/>
</dbReference>
<dbReference type="PANTHER" id="PTHR21569">
    <property type="entry name" value="RIBOSOMAL PROTEIN S9"/>
    <property type="match status" value="1"/>
</dbReference>
<reference evidence="7" key="1">
    <citation type="submission" date="2010-12" db="EMBL/GenBank/DDBJ databases">
        <authorList>
            <person name="Brouard J.-S."/>
            <person name="Otis C."/>
            <person name="Lemieux C."/>
            <person name="Turmel M."/>
        </authorList>
    </citation>
    <scope>NUCLEOTIDE SEQUENCE</scope>
</reference>
<keyword evidence="7" id="KW-0150">Chloroplast</keyword>
<reference evidence="7" key="2">
    <citation type="journal article" date="2011" name="Genome Biol. Evol.">
        <title>The chloroplast genome of the green alga Schizomeris leibleinii (Chlorophyceae) provides evidence for bidirectional DNA replication from a single origin in the chaetophorales.</title>
        <authorList>
            <person name="Brouard J.S."/>
            <person name="Otis C."/>
            <person name="Lemieux C."/>
            <person name="Turmel M."/>
        </authorList>
    </citation>
    <scope>NUCLEOTIDE SEQUENCE</scope>
</reference>
<dbReference type="InterPro" id="IPR000754">
    <property type="entry name" value="Ribosomal_uS9"/>
</dbReference>
<dbReference type="EMBL" id="HQ700713">
    <property type="protein sequence ID" value="AEH05407.1"/>
    <property type="molecule type" value="Genomic_DNA"/>
</dbReference>
<dbReference type="SUPFAM" id="SSF54211">
    <property type="entry name" value="Ribosomal protein S5 domain 2-like"/>
    <property type="match status" value="1"/>
</dbReference>